<dbReference type="EMBL" id="BONZ01000025">
    <property type="protein sequence ID" value="GIH14436.1"/>
    <property type="molecule type" value="Genomic_DNA"/>
</dbReference>
<organism evidence="7 8">
    <name type="scientific">Rugosimonospora africana</name>
    <dbReference type="NCBI Taxonomy" id="556532"/>
    <lineage>
        <taxon>Bacteria</taxon>
        <taxon>Bacillati</taxon>
        <taxon>Actinomycetota</taxon>
        <taxon>Actinomycetes</taxon>
        <taxon>Micromonosporales</taxon>
        <taxon>Micromonosporaceae</taxon>
        <taxon>Rugosimonospora</taxon>
    </lineage>
</organism>
<comment type="similarity">
    <text evidence="2">Belongs to the aerobic coproporphyrinogen-III oxidase family.</text>
</comment>
<name>A0A8J3QT16_9ACTN</name>
<dbReference type="PANTHER" id="PTHR10755:SF0">
    <property type="entry name" value="OXYGEN-DEPENDENT COPROPORPHYRINOGEN-III OXIDASE, MITOCHONDRIAL"/>
    <property type="match status" value="1"/>
</dbReference>
<proteinExistence type="inferred from homology"/>
<dbReference type="PROSITE" id="PS01021">
    <property type="entry name" value="COPROGEN_OXIDASE"/>
    <property type="match status" value="1"/>
</dbReference>
<dbReference type="Gene3D" id="3.40.1500.10">
    <property type="entry name" value="Coproporphyrinogen III oxidase, aerobic"/>
    <property type="match status" value="1"/>
</dbReference>
<dbReference type="PIRSF" id="PIRSF000166">
    <property type="entry name" value="Coproporphyri_ox"/>
    <property type="match status" value="1"/>
</dbReference>
<evidence type="ECO:0000313" key="8">
    <source>
        <dbReference type="Proteomes" id="UP000642748"/>
    </source>
</evidence>
<dbReference type="NCBIfam" id="NF003727">
    <property type="entry name" value="PRK05330.1"/>
    <property type="match status" value="1"/>
</dbReference>
<evidence type="ECO:0000256" key="2">
    <source>
        <dbReference type="ARBA" id="ARBA00010644"/>
    </source>
</evidence>
<dbReference type="SUPFAM" id="SSF102886">
    <property type="entry name" value="Coproporphyrinogen III oxidase"/>
    <property type="match status" value="1"/>
</dbReference>
<reference evidence="7" key="1">
    <citation type="submission" date="2021-01" db="EMBL/GenBank/DDBJ databases">
        <title>Whole genome shotgun sequence of Rugosimonospora africana NBRC 104875.</title>
        <authorList>
            <person name="Komaki H."/>
            <person name="Tamura T."/>
        </authorList>
    </citation>
    <scope>NUCLEOTIDE SEQUENCE</scope>
    <source>
        <strain evidence="7">NBRC 104875</strain>
    </source>
</reference>
<dbReference type="GO" id="GO:0006782">
    <property type="term" value="P:protoporphyrinogen IX biosynthetic process"/>
    <property type="evidence" value="ECO:0007669"/>
    <property type="project" value="TreeGrafter"/>
</dbReference>
<accession>A0A8J3QT16</accession>
<keyword evidence="6" id="KW-0627">Porphyrin biosynthesis</keyword>
<dbReference type="InterPro" id="IPR018375">
    <property type="entry name" value="Coprogen_oxidase_CS"/>
</dbReference>
<keyword evidence="8" id="KW-1185">Reference proteome</keyword>
<dbReference type="RefSeq" id="WP_203918106.1">
    <property type="nucleotide sequence ID" value="NZ_BONZ01000025.1"/>
</dbReference>
<evidence type="ECO:0000256" key="5">
    <source>
        <dbReference type="ARBA" id="ARBA00023002"/>
    </source>
</evidence>
<evidence type="ECO:0000256" key="6">
    <source>
        <dbReference type="ARBA" id="ARBA00023244"/>
    </source>
</evidence>
<evidence type="ECO:0000256" key="4">
    <source>
        <dbReference type="ARBA" id="ARBA00012869"/>
    </source>
</evidence>
<dbReference type="Pfam" id="PF01218">
    <property type="entry name" value="Coprogen_oxidas"/>
    <property type="match status" value="1"/>
</dbReference>
<dbReference type="Proteomes" id="UP000642748">
    <property type="component" value="Unassembled WGS sequence"/>
</dbReference>
<dbReference type="PANTHER" id="PTHR10755">
    <property type="entry name" value="COPROPORPHYRINOGEN III OXIDASE, MITOCHONDRIAL"/>
    <property type="match status" value="1"/>
</dbReference>
<dbReference type="EC" id="1.3.3.3" evidence="4"/>
<evidence type="ECO:0000256" key="3">
    <source>
        <dbReference type="ARBA" id="ARBA00011738"/>
    </source>
</evidence>
<evidence type="ECO:0000313" key="7">
    <source>
        <dbReference type="EMBL" id="GIH14436.1"/>
    </source>
</evidence>
<dbReference type="InterPro" id="IPR001260">
    <property type="entry name" value="Coprogen_oxidase_aer"/>
</dbReference>
<dbReference type="GO" id="GO:0005737">
    <property type="term" value="C:cytoplasm"/>
    <property type="evidence" value="ECO:0007669"/>
    <property type="project" value="TreeGrafter"/>
</dbReference>
<dbReference type="PRINTS" id="PR00073">
    <property type="entry name" value="COPRGNOXDASE"/>
</dbReference>
<dbReference type="GO" id="GO:0004109">
    <property type="term" value="F:coproporphyrinogen oxidase activity"/>
    <property type="evidence" value="ECO:0007669"/>
    <property type="project" value="UniProtKB-EC"/>
</dbReference>
<protein>
    <recommendedName>
        <fullName evidence="4">coproporphyrinogen oxidase</fullName>
        <ecNumber evidence="4">1.3.3.3</ecNumber>
    </recommendedName>
</protein>
<dbReference type="AlphaFoldDB" id="A0A8J3QT16"/>
<sequence length="312" mass="35099">MTRAETVAQFLRGEQARLVGEFERIDGGGVFRQAPWSRSELGTGTARILEHGKVFERAGVNVSLVHGARVPASIVETQPSLAGRPFVATGISIVLHAANPYTPSFHANFRYFEVGESTEDEPDTWWFGGGADMTPSYGFAEDATHFHVTLKDCCDRYDPRWYPAWKRACDEYFYLPHRGEMRGVGGIFFDRLSDADSVTWQRCFDFVRDGCATLIAAIEPIVARRSDTPFGDRERQWQLLRRGRYVEFNLVYDRGTRFGLQTRGNIEAILMSLPATASWGFDVRPEPDSPEGQIGRFLQPTDWAAGVGRSQD</sequence>
<keyword evidence="5" id="KW-0560">Oxidoreductase</keyword>
<comment type="caution">
    <text evidence="7">The sequence shown here is derived from an EMBL/GenBank/DDBJ whole genome shotgun (WGS) entry which is preliminary data.</text>
</comment>
<dbReference type="InterPro" id="IPR036406">
    <property type="entry name" value="Coprogen_oxidase_aer_sf"/>
</dbReference>
<gene>
    <name evidence="7" type="ORF">Raf01_26080</name>
</gene>
<comment type="subunit">
    <text evidence="3">Homodimer.</text>
</comment>
<comment type="pathway">
    <text evidence="1">Porphyrin-containing compound metabolism; protoporphyrin-IX biosynthesis; protoporphyrinogen-IX from coproporphyrinogen-III (O2 route): step 1/1.</text>
</comment>
<evidence type="ECO:0000256" key="1">
    <source>
        <dbReference type="ARBA" id="ARBA00005168"/>
    </source>
</evidence>